<proteinExistence type="predicted"/>
<sequence>MRGRTPPRPPAGGYINLISPDQTVAFPGGLKTHYVYRELRFFFRPTSAASTSSSVRQVFDVLKTLEFTKPTSIEFLSSIASLVNLPFCTERMYFPYSDHAGKVGGIEICKRDEEQNRKLRPGGFEIENDTKIVMDKLESGI</sequence>
<evidence type="ECO:0000313" key="1">
    <source>
        <dbReference type="EMBL" id="GBP51417.1"/>
    </source>
</evidence>
<reference evidence="1 2" key="1">
    <citation type="journal article" date="2019" name="Commun. Biol.">
        <title>The bagworm genome reveals a unique fibroin gene that provides high tensile strength.</title>
        <authorList>
            <person name="Kono N."/>
            <person name="Nakamura H."/>
            <person name="Ohtoshi R."/>
            <person name="Tomita M."/>
            <person name="Numata K."/>
            <person name="Arakawa K."/>
        </authorList>
    </citation>
    <scope>NUCLEOTIDE SEQUENCE [LARGE SCALE GENOMIC DNA]</scope>
</reference>
<name>A0A4C1WMS1_EUMVA</name>
<comment type="caution">
    <text evidence="1">The sequence shown here is derived from an EMBL/GenBank/DDBJ whole genome shotgun (WGS) entry which is preliminary data.</text>
</comment>
<accession>A0A4C1WMS1</accession>
<gene>
    <name evidence="1" type="ORF">EVAR_37253_1</name>
</gene>
<evidence type="ECO:0000313" key="2">
    <source>
        <dbReference type="Proteomes" id="UP000299102"/>
    </source>
</evidence>
<dbReference type="AlphaFoldDB" id="A0A4C1WMS1"/>
<protein>
    <submittedName>
        <fullName evidence="1">Uncharacterized protein</fullName>
    </submittedName>
</protein>
<keyword evidence="2" id="KW-1185">Reference proteome</keyword>
<dbReference type="EMBL" id="BGZK01000581">
    <property type="protein sequence ID" value="GBP51417.1"/>
    <property type="molecule type" value="Genomic_DNA"/>
</dbReference>
<organism evidence="1 2">
    <name type="scientific">Eumeta variegata</name>
    <name type="common">Bagworm moth</name>
    <name type="synonym">Eumeta japonica</name>
    <dbReference type="NCBI Taxonomy" id="151549"/>
    <lineage>
        <taxon>Eukaryota</taxon>
        <taxon>Metazoa</taxon>
        <taxon>Ecdysozoa</taxon>
        <taxon>Arthropoda</taxon>
        <taxon>Hexapoda</taxon>
        <taxon>Insecta</taxon>
        <taxon>Pterygota</taxon>
        <taxon>Neoptera</taxon>
        <taxon>Endopterygota</taxon>
        <taxon>Lepidoptera</taxon>
        <taxon>Glossata</taxon>
        <taxon>Ditrysia</taxon>
        <taxon>Tineoidea</taxon>
        <taxon>Psychidae</taxon>
        <taxon>Oiketicinae</taxon>
        <taxon>Eumeta</taxon>
    </lineage>
</organism>
<dbReference type="Proteomes" id="UP000299102">
    <property type="component" value="Unassembled WGS sequence"/>
</dbReference>